<dbReference type="Proteomes" id="UP001157006">
    <property type="component" value="Chromosome 1S"/>
</dbReference>
<dbReference type="AlphaFoldDB" id="A0AAV0ZDU6"/>
<keyword evidence="2" id="KW-1185">Reference proteome</keyword>
<organism evidence="1 2">
    <name type="scientific">Vicia faba</name>
    <name type="common">Broad bean</name>
    <name type="synonym">Faba vulgaris</name>
    <dbReference type="NCBI Taxonomy" id="3906"/>
    <lineage>
        <taxon>Eukaryota</taxon>
        <taxon>Viridiplantae</taxon>
        <taxon>Streptophyta</taxon>
        <taxon>Embryophyta</taxon>
        <taxon>Tracheophyta</taxon>
        <taxon>Spermatophyta</taxon>
        <taxon>Magnoliopsida</taxon>
        <taxon>eudicotyledons</taxon>
        <taxon>Gunneridae</taxon>
        <taxon>Pentapetalae</taxon>
        <taxon>rosids</taxon>
        <taxon>fabids</taxon>
        <taxon>Fabales</taxon>
        <taxon>Fabaceae</taxon>
        <taxon>Papilionoideae</taxon>
        <taxon>50 kb inversion clade</taxon>
        <taxon>NPAAA clade</taxon>
        <taxon>Hologalegina</taxon>
        <taxon>IRL clade</taxon>
        <taxon>Fabeae</taxon>
        <taxon>Vicia</taxon>
    </lineage>
</organism>
<sequence length="156" mass="18331">MPIQYELEVSQWITIASKPNFQKISFLFSFICKLMKWNTYKTIHPHKYKSHEVHRGLTPFFQVFLRMEVPHTMLHKEKGDNSSIWMDEEMLNTTSIFAFEDVEVGSKNTTKDIFANEEDFSGHPLSCWCYQYSNHWRVLAAEAYTILVSRGTPTPT</sequence>
<dbReference type="EMBL" id="OX451735">
    <property type="protein sequence ID" value="CAI8595044.1"/>
    <property type="molecule type" value="Genomic_DNA"/>
</dbReference>
<proteinExistence type="predicted"/>
<name>A0AAV0ZDU6_VICFA</name>
<accession>A0AAV0ZDU6</accession>
<evidence type="ECO:0000313" key="2">
    <source>
        <dbReference type="Proteomes" id="UP001157006"/>
    </source>
</evidence>
<gene>
    <name evidence="1" type="ORF">VFH_I171760</name>
</gene>
<protein>
    <submittedName>
        <fullName evidence="1">Uncharacterized protein</fullName>
    </submittedName>
</protein>
<evidence type="ECO:0000313" key="1">
    <source>
        <dbReference type="EMBL" id="CAI8595044.1"/>
    </source>
</evidence>
<reference evidence="1 2" key="1">
    <citation type="submission" date="2023-01" db="EMBL/GenBank/DDBJ databases">
        <authorList>
            <person name="Kreplak J."/>
        </authorList>
    </citation>
    <scope>NUCLEOTIDE SEQUENCE [LARGE SCALE GENOMIC DNA]</scope>
</reference>